<keyword evidence="2" id="KW-1185">Reference proteome</keyword>
<dbReference type="EMBL" id="CP025958">
    <property type="protein sequence ID" value="AWM36069.1"/>
    <property type="molecule type" value="Genomic_DNA"/>
</dbReference>
<evidence type="ECO:0000313" key="1">
    <source>
        <dbReference type="EMBL" id="AWM36069.1"/>
    </source>
</evidence>
<name>A0A2Z3GP73_9BACT</name>
<sequence length="108" mass="10998">MSTGERRSVVGVFDLCERAERAAAQLVSDGYGAEHVRVVEPGAPGGVADLVAGGTTAEAGTYYASETTAGRWLVVVSCRPELVAGVLSAFGRNCGSLCIPPAVRDGTA</sequence>
<evidence type="ECO:0000313" key="2">
    <source>
        <dbReference type="Proteomes" id="UP000245802"/>
    </source>
</evidence>
<protein>
    <submittedName>
        <fullName evidence="1">Uncharacterized protein</fullName>
    </submittedName>
</protein>
<gene>
    <name evidence="1" type="ORF">C1280_02955</name>
</gene>
<organism evidence="1 2">
    <name type="scientific">Gemmata obscuriglobus</name>
    <dbReference type="NCBI Taxonomy" id="114"/>
    <lineage>
        <taxon>Bacteria</taxon>
        <taxon>Pseudomonadati</taxon>
        <taxon>Planctomycetota</taxon>
        <taxon>Planctomycetia</taxon>
        <taxon>Gemmatales</taxon>
        <taxon>Gemmataceae</taxon>
        <taxon>Gemmata</taxon>
    </lineage>
</organism>
<dbReference type="KEGG" id="gog:C1280_02955"/>
<dbReference type="Proteomes" id="UP000245802">
    <property type="component" value="Chromosome"/>
</dbReference>
<dbReference type="RefSeq" id="WP_010042595.1">
    <property type="nucleotide sequence ID" value="NZ_CP025958.1"/>
</dbReference>
<accession>A0A2Z3GP73</accession>
<dbReference type="AlphaFoldDB" id="A0A2Z3GP73"/>
<reference evidence="1 2" key="1">
    <citation type="submission" date="2018-01" db="EMBL/GenBank/DDBJ databases">
        <title>G. obscuriglobus.</title>
        <authorList>
            <person name="Franke J."/>
            <person name="Blomberg W."/>
            <person name="Selmecki A."/>
        </authorList>
    </citation>
    <scope>NUCLEOTIDE SEQUENCE [LARGE SCALE GENOMIC DNA]</scope>
    <source>
        <strain evidence="1 2">DSM 5831</strain>
    </source>
</reference>
<proteinExistence type="predicted"/>